<dbReference type="EMBL" id="UINC01001480">
    <property type="protein sequence ID" value="SUZ81742.1"/>
    <property type="molecule type" value="Genomic_DNA"/>
</dbReference>
<evidence type="ECO:0000313" key="2">
    <source>
        <dbReference type="EMBL" id="SUZ81742.1"/>
    </source>
</evidence>
<dbReference type="Gene3D" id="3.20.20.240">
    <property type="entry name" value="Methylmalonyl-CoA mutase"/>
    <property type="match status" value="1"/>
</dbReference>
<dbReference type="AlphaFoldDB" id="A0A381QQU2"/>
<protein>
    <recommendedName>
        <fullName evidence="1">Methylmalonyl-CoA mutase alpha/beta chain catalytic domain-containing protein</fullName>
    </recommendedName>
</protein>
<sequence length="136" mass="13889">MRLAAGFEPATRDDWADLAGSSLRGRTLESLTTVTDDDIRIEPLYGDDGLVDRAGLPGASPHTRGSAVAGNTEAGWDVRALVLDAGTAAANATVLDELERGSTSVLVDRAAIGIGSAADLAAVLDGVFLEMAPVAL</sequence>
<dbReference type="Pfam" id="PF01642">
    <property type="entry name" value="MM_CoA_mutase"/>
    <property type="match status" value="1"/>
</dbReference>
<dbReference type="InterPro" id="IPR016176">
    <property type="entry name" value="Cbl-dep_enz_cat"/>
</dbReference>
<dbReference type="SUPFAM" id="SSF51703">
    <property type="entry name" value="Cobalamin (vitamin B12)-dependent enzymes"/>
    <property type="match status" value="1"/>
</dbReference>
<feature type="non-terminal residue" evidence="2">
    <location>
        <position position="136"/>
    </location>
</feature>
<evidence type="ECO:0000259" key="1">
    <source>
        <dbReference type="Pfam" id="PF01642"/>
    </source>
</evidence>
<gene>
    <name evidence="2" type="ORF">METZ01_LOCUS34596</name>
</gene>
<accession>A0A381QQU2</accession>
<dbReference type="PANTHER" id="PTHR48101">
    <property type="entry name" value="METHYLMALONYL-COA MUTASE, MITOCHONDRIAL-RELATED"/>
    <property type="match status" value="1"/>
</dbReference>
<dbReference type="InterPro" id="IPR006099">
    <property type="entry name" value="MeMalonylCoA_mutase_a/b_cat"/>
</dbReference>
<feature type="domain" description="Methylmalonyl-CoA mutase alpha/beta chain catalytic" evidence="1">
    <location>
        <begin position="35"/>
        <end position="107"/>
    </location>
</feature>
<proteinExistence type="predicted"/>
<reference evidence="2" key="1">
    <citation type="submission" date="2018-05" db="EMBL/GenBank/DDBJ databases">
        <authorList>
            <person name="Lanie J.A."/>
            <person name="Ng W.-L."/>
            <person name="Kazmierczak K.M."/>
            <person name="Andrzejewski T.M."/>
            <person name="Davidsen T.M."/>
            <person name="Wayne K.J."/>
            <person name="Tettelin H."/>
            <person name="Glass J.I."/>
            <person name="Rusch D."/>
            <person name="Podicherti R."/>
            <person name="Tsui H.-C.T."/>
            <person name="Winkler M.E."/>
        </authorList>
    </citation>
    <scope>NUCLEOTIDE SEQUENCE</scope>
</reference>
<name>A0A381QQU2_9ZZZZ</name>
<dbReference type="GO" id="GO:0016866">
    <property type="term" value="F:intramolecular transferase activity"/>
    <property type="evidence" value="ECO:0007669"/>
    <property type="project" value="InterPro"/>
</dbReference>
<organism evidence="2">
    <name type="scientific">marine metagenome</name>
    <dbReference type="NCBI Taxonomy" id="408172"/>
    <lineage>
        <taxon>unclassified sequences</taxon>
        <taxon>metagenomes</taxon>
        <taxon>ecological metagenomes</taxon>
    </lineage>
</organism>
<dbReference type="GO" id="GO:0031419">
    <property type="term" value="F:cobalamin binding"/>
    <property type="evidence" value="ECO:0007669"/>
    <property type="project" value="InterPro"/>
</dbReference>